<dbReference type="InterPro" id="IPR045957">
    <property type="entry name" value="DUF6377"/>
</dbReference>
<keyword evidence="1" id="KW-0472">Membrane</keyword>
<evidence type="ECO:0000259" key="2">
    <source>
        <dbReference type="Pfam" id="PF19904"/>
    </source>
</evidence>
<dbReference type="EMBL" id="JAMXLY010000027">
    <property type="protein sequence ID" value="MCO6025756.1"/>
    <property type="molecule type" value="Genomic_DNA"/>
</dbReference>
<feature type="domain" description="DUF6377" evidence="2">
    <location>
        <begin position="229"/>
        <end position="483"/>
    </location>
</feature>
<evidence type="ECO:0000256" key="1">
    <source>
        <dbReference type="SAM" id="Phobius"/>
    </source>
</evidence>
<dbReference type="Pfam" id="PF19904">
    <property type="entry name" value="DUF6377"/>
    <property type="match status" value="1"/>
</dbReference>
<feature type="transmembrane region" description="Helical" evidence="1">
    <location>
        <begin position="300"/>
        <end position="323"/>
    </location>
</feature>
<protein>
    <submittedName>
        <fullName evidence="3">DUF6377 domain-containing protein</fullName>
    </submittedName>
</protein>
<sequence>MLEKDFEELDNVVANRNQYISNKERNVATLKREMLSYTTVSDKYVYSKRLYDEYMKFNPDSAAYYSRMSQKYALEGGMHQEYLQAKIDALLLTILSGDYYKAKIKIDEMGPIDQLPLLVRPKMAIVYLEFYMRLRQISANEIDSRFGMTKNECWKSFGKYLDPHDWMYDYYENCILQCNNRRRLLVDFSKTQEPSVQAAMLAFSIATTYQMEHNDAMYCHWLIRSSINDVASANREVQSLVTLIMSPFVDKNSSRAFNYLMACTDNAHYYKDYGRSLAVLNAHQAITKSVFTSLNDRNKLLIGIIVLLSLSAVIITVQLYVIISRRRNLVRAFHKMEGMNHQLQTVINRKNVVERQLKQNNIRLKDEIDYRNSNFLNVYKLVSEYISDVKNFRKSIFNLVTAGKIDKVRKELASDNAEDKYLRQFYIQFDKAFLSSHPDFLERFNALLKPDCQVKLTEEGGLTPELRIYALVSIGITDSISIAQFLHYSPQTIYNYRLKMRLRAVVEKKEFAEYVTHLYEKKPQP</sequence>
<keyword evidence="1" id="KW-1133">Transmembrane helix</keyword>
<accession>A0ABT1BXH9</accession>
<dbReference type="RefSeq" id="WP_252761113.1">
    <property type="nucleotide sequence ID" value="NZ_JAMXLY010000027.1"/>
</dbReference>
<proteinExistence type="predicted"/>
<evidence type="ECO:0000313" key="3">
    <source>
        <dbReference type="EMBL" id="MCO6025756.1"/>
    </source>
</evidence>
<keyword evidence="4" id="KW-1185">Reference proteome</keyword>
<reference evidence="3 4" key="1">
    <citation type="submission" date="2022-06" db="EMBL/GenBank/DDBJ databases">
        <title>A taxonomic note on the genus Prevotella: Description of four novel genera and emended description of the genera Hallella and Xylanibacter.</title>
        <authorList>
            <person name="Hitch T.C.A."/>
        </authorList>
    </citation>
    <scope>NUCLEOTIDE SEQUENCE [LARGE SCALE GENOMIC DNA]</scope>
    <source>
        <strain evidence="3 4">DSM 100619</strain>
    </source>
</reference>
<gene>
    <name evidence="3" type="ORF">NG821_07870</name>
</gene>
<keyword evidence="1" id="KW-0812">Transmembrane</keyword>
<comment type="caution">
    <text evidence="3">The sequence shown here is derived from an EMBL/GenBank/DDBJ whole genome shotgun (WGS) entry which is preliminary data.</text>
</comment>
<name>A0ABT1BXH9_9BACT</name>
<dbReference type="Proteomes" id="UP001204015">
    <property type="component" value="Unassembled WGS sequence"/>
</dbReference>
<organism evidence="3 4">
    <name type="scientific">Segatella cerevisiae</name>
    <dbReference type="NCBI Taxonomy" id="2053716"/>
    <lineage>
        <taxon>Bacteria</taxon>
        <taxon>Pseudomonadati</taxon>
        <taxon>Bacteroidota</taxon>
        <taxon>Bacteroidia</taxon>
        <taxon>Bacteroidales</taxon>
        <taxon>Prevotellaceae</taxon>
        <taxon>Segatella</taxon>
    </lineage>
</organism>
<evidence type="ECO:0000313" key="4">
    <source>
        <dbReference type="Proteomes" id="UP001204015"/>
    </source>
</evidence>